<evidence type="ECO:0000313" key="8">
    <source>
        <dbReference type="Proteomes" id="UP000028542"/>
    </source>
</evidence>
<dbReference type="PANTHER" id="PTHR30520:SF8">
    <property type="entry name" value="NITRITE TRANSPORTER NIRC"/>
    <property type="match status" value="1"/>
</dbReference>
<comment type="subcellular location">
    <subcellularLocation>
        <location evidence="1">Membrane</location>
        <topology evidence="1">Multi-pass membrane protein</topology>
    </subcellularLocation>
</comment>
<keyword evidence="2 6" id="KW-0812">Transmembrane</keyword>
<feature type="transmembrane region" description="Helical" evidence="6">
    <location>
        <begin position="25"/>
        <end position="50"/>
    </location>
</feature>
<evidence type="ECO:0000256" key="3">
    <source>
        <dbReference type="ARBA" id="ARBA00022989"/>
    </source>
</evidence>
<gene>
    <name evidence="7" type="ORF">IO99_02270</name>
</gene>
<comment type="similarity">
    <text evidence="5">Belongs to the FNT transporter (TC 1.A.16) family.</text>
</comment>
<sequence length="257" mass="27513">MVCGDFNKVCAAGKTKMQLLNENPIGYFISSMLAGLFIGLGSILIFTIGGQLTSAGSGAIKIVMGLAFGGALSLVIMAGGELFTGNNFVLASASLNKDVPWKGTMKLWLVCFLGNLLGSIIAGVMFKLSGLATGSVGEYIAKASEIKMTIPLIPLFFRGVFCNILVCLAVWCGFKCKEEVAKLIMIFWCLFIFITVGFEHSIANMTVLTIGLLSPFDAYVTIGGYIYNILVVTLGNMVGGIFFVALPYYIISRKKVN</sequence>
<protein>
    <submittedName>
        <fullName evidence="7">Nitrite transporter NirC</fullName>
    </submittedName>
</protein>
<dbReference type="Proteomes" id="UP000028542">
    <property type="component" value="Unassembled WGS sequence"/>
</dbReference>
<dbReference type="AlphaFoldDB" id="A0A084JHQ4"/>
<keyword evidence="4 6" id="KW-0472">Membrane</keyword>
<dbReference type="STRING" id="318464.IO99_02270"/>
<dbReference type="InterPro" id="IPR024002">
    <property type="entry name" value="For/NO2_transpt_CS"/>
</dbReference>
<comment type="caution">
    <text evidence="7">The sequence shown here is derived from an EMBL/GenBank/DDBJ whole genome shotgun (WGS) entry which is preliminary data.</text>
</comment>
<dbReference type="InterPro" id="IPR000292">
    <property type="entry name" value="For/NO2_transpt"/>
</dbReference>
<evidence type="ECO:0000256" key="1">
    <source>
        <dbReference type="ARBA" id="ARBA00004141"/>
    </source>
</evidence>
<dbReference type="PROSITE" id="PS01005">
    <property type="entry name" value="FORMATE_NITRITE_TP_1"/>
    <property type="match status" value="1"/>
</dbReference>
<keyword evidence="8" id="KW-1185">Reference proteome</keyword>
<dbReference type="PROSITE" id="PS01006">
    <property type="entry name" value="FORMATE_NITRITE_TP_2"/>
    <property type="match status" value="1"/>
</dbReference>
<dbReference type="RefSeq" id="WP_035129672.1">
    <property type="nucleotide sequence ID" value="NZ_JPMD01000002.1"/>
</dbReference>
<evidence type="ECO:0000256" key="5">
    <source>
        <dbReference type="ARBA" id="ARBA00049660"/>
    </source>
</evidence>
<feature type="transmembrane region" description="Helical" evidence="6">
    <location>
        <begin position="155"/>
        <end position="174"/>
    </location>
</feature>
<dbReference type="PANTHER" id="PTHR30520">
    <property type="entry name" value="FORMATE TRANSPORTER-RELATED"/>
    <property type="match status" value="1"/>
</dbReference>
<accession>A0A084JHQ4</accession>
<proteinExistence type="inferred from homology"/>
<dbReference type="Gene3D" id="1.20.1080.10">
    <property type="entry name" value="Glycerol uptake facilitator protein"/>
    <property type="match status" value="1"/>
</dbReference>
<evidence type="ECO:0000256" key="2">
    <source>
        <dbReference type="ARBA" id="ARBA00022692"/>
    </source>
</evidence>
<evidence type="ECO:0000313" key="7">
    <source>
        <dbReference type="EMBL" id="KEZ88488.1"/>
    </source>
</evidence>
<feature type="transmembrane region" description="Helical" evidence="6">
    <location>
        <begin position="225"/>
        <end position="251"/>
    </location>
</feature>
<organism evidence="7 8">
    <name type="scientific">Clostridium sulfidigenes</name>
    <dbReference type="NCBI Taxonomy" id="318464"/>
    <lineage>
        <taxon>Bacteria</taxon>
        <taxon>Bacillati</taxon>
        <taxon>Bacillota</taxon>
        <taxon>Clostridia</taxon>
        <taxon>Eubacteriales</taxon>
        <taxon>Clostridiaceae</taxon>
        <taxon>Clostridium</taxon>
    </lineage>
</organism>
<name>A0A084JHQ4_9CLOT</name>
<dbReference type="EMBL" id="JPMD01000002">
    <property type="protein sequence ID" value="KEZ88488.1"/>
    <property type="molecule type" value="Genomic_DNA"/>
</dbReference>
<dbReference type="Pfam" id="PF01226">
    <property type="entry name" value="Form_Nir_trans"/>
    <property type="match status" value="1"/>
</dbReference>
<feature type="transmembrane region" description="Helical" evidence="6">
    <location>
        <begin position="105"/>
        <end position="126"/>
    </location>
</feature>
<feature type="transmembrane region" description="Helical" evidence="6">
    <location>
        <begin position="62"/>
        <end position="84"/>
    </location>
</feature>
<dbReference type="InterPro" id="IPR023271">
    <property type="entry name" value="Aquaporin-like"/>
</dbReference>
<dbReference type="eggNOG" id="COG2116">
    <property type="taxonomic scope" value="Bacteria"/>
</dbReference>
<feature type="transmembrane region" description="Helical" evidence="6">
    <location>
        <begin position="186"/>
        <end position="213"/>
    </location>
</feature>
<evidence type="ECO:0000256" key="6">
    <source>
        <dbReference type="SAM" id="Phobius"/>
    </source>
</evidence>
<keyword evidence="3 6" id="KW-1133">Transmembrane helix</keyword>
<dbReference type="GO" id="GO:0015499">
    <property type="term" value="F:formate transmembrane transporter activity"/>
    <property type="evidence" value="ECO:0007669"/>
    <property type="project" value="TreeGrafter"/>
</dbReference>
<dbReference type="GO" id="GO:0005886">
    <property type="term" value="C:plasma membrane"/>
    <property type="evidence" value="ECO:0007669"/>
    <property type="project" value="TreeGrafter"/>
</dbReference>
<reference evidence="7 8" key="1">
    <citation type="submission" date="2014-07" db="EMBL/GenBank/DDBJ databases">
        <title>Draft genome of Clostridium sulfidigenes 113A isolated from sediments associated with methane hydrate from Krishna Godavari basin.</title>
        <authorList>
            <person name="Honkalas V.S."/>
            <person name="Dabir A.P."/>
            <person name="Arora P."/>
            <person name="Dhakephalkar P.K."/>
        </authorList>
    </citation>
    <scope>NUCLEOTIDE SEQUENCE [LARGE SCALE GENOMIC DNA]</scope>
    <source>
        <strain evidence="7 8">113A</strain>
    </source>
</reference>
<evidence type="ECO:0000256" key="4">
    <source>
        <dbReference type="ARBA" id="ARBA00023136"/>
    </source>
</evidence>